<dbReference type="AlphaFoldDB" id="A0A8S2V2H0"/>
<comment type="caution">
    <text evidence="1">The sequence shown here is derived from an EMBL/GenBank/DDBJ whole genome shotgun (WGS) entry which is preliminary data.</text>
</comment>
<accession>A0A8S2V2H0</accession>
<evidence type="ECO:0000313" key="2">
    <source>
        <dbReference type="Proteomes" id="UP000676336"/>
    </source>
</evidence>
<gene>
    <name evidence="1" type="ORF">SMN809_LOCUS28826</name>
</gene>
<reference evidence="1" key="1">
    <citation type="submission" date="2021-02" db="EMBL/GenBank/DDBJ databases">
        <authorList>
            <person name="Nowell W R."/>
        </authorList>
    </citation>
    <scope>NUCLEOTIDE SEQUENCE</scope>
</reference>
<evidence type="ECO:0000313" key="1">
    <source>
        <dbReference type="EMBL" id="CAF4363947.1"/>
    </source>
</evidence>
<dbReference type="EMBL" id="CAJOBI010049341">
    <property type="protein sequence ID" value="CAF4363947.1"/>
    <property type="molecule type" value="Genomic_DNA"/>
</dbReference>
<name>A0A8S2V2H0_9BILA</name>
<sequence length="31" mass="3595">VSHVAGDNSVKIVNSKYVRADHKLHKFIRIY</sequence>
<feature type="non-terminal residue" evidence="1">
    <location>
        <position position="1"/>
    </location>
</feature>
<dbReference type="Proteomes" id="UP000676336">
    <property type="component" value="Unassembled WGS sequence"/>
</dbReference>
<proteinExistence type="predicted"/>
<protein>
    <submittedName>
        <fullName evidence="1">Uncharacterized protein</fullName>
    </submittedName>
</protein>
<organism evidence="1 2">
    <name type="scientific">Rotaria magnacalcarata</name>
    <dbReference type="NCBI Taxonomy" id="392030"/>
    <lineage>
        <taxon>Eukaryota</taxon>
        <taxon>Metazoa</taxon>
        <taxon>Spiralia</taxon>
        <taxon>Gnathifera</taxon>
        <taxon>Rotifera</taxon>
        <taxon>Eurotatoria</taxon>
        <taxon>Bdelloidea</taxon>
        <taxon>Philodinida</taxon>
        <taxon>Philodinidae</taxon>
        <taxon>Rotaria</taxon>
    </lineage>
</organism>